<evidence type="ECO:0000313" key="2">
    <source>
        <dbReference type="EMBL" id="MFC3834033.1"/>
    </source>
</evidence>
<sequence length="180" mass="18493">MKLPACTLAALLAPAALAHQPQYNSGSGTRAAAYVIAQPRVSKVITAQGRAGTQDWYALTTPAAFPLDATVFVGARCDRAYQPQLWLVGPGLGSPVPRPTFLPDGLGAVRVTGPFTPYSGHGVTARKGPTLARTLGAGTHYLVVDHGASGGWYFVSLGGSEERGGTAEGRTALGRFGACG</sequence>
<gene>
    <name evidence="2" type="ORF">ACFOSB_14295</name>
</gene>
<organism evidence="2 3">
    <name type="scientific">Deinococcus rufus</name>
    <dbReference type="NCBI Taxonomy" id="2136097"/>
    <lineage>
        <taxon>Bacteria</taxon>
        <taxon>Thermotogati</taxon>
        <taxon>Deinococcota</taxon>
        <taxon>Deinococci</taxon>
        <taxon>Deinococcales</taxon>
        <taxon>Deinococcaceae</taxon>
        <taxon>Deinococcus</taxon>
    </lineage>
</organism>
<name>A0ABV7ZAD9_9DEIO</name>
<comment type="caution">
    <text evidence="2">The sequence shown here is derived from an EMBL/GenBank/DDBJ whole genome shotgun (WGS) entry which is preliminary data.</text>
</comment>
<reference evidence="3" key="1">
    <citation type="journal article" date="2019" name="Int. J. Syst. Evol. Microbiol.">
        <title>The Global Catalogue of Microorganisms (GCM) 10K type strain sequencing project: providing services to taxonomists for standard genome sequencing and annotation.</title>
        <authorList>
            <consortium name="The Broad Institute Genomics Platform"/>
            <consortium name="The Broad Institute Genome Sequencing Center for Infectious Disease"/>
            <person name="Wu L."/>
            <person name="Ma J."/>
        </authorList>
    </citation>
    <scope>NUCLEOTIDE SEQUENCE [LARGE SCALE GENOMIC DNA]</scope>
    <source>
        <strain evidence="3">CCTCC AB 2017081</strain>
    </source>
</reference>
<keyword evidence="1" id="KW-0732">Signal</keyword>
<dbReference type="EMBL" id="JBHRZG010000016">
    <property type="protein sequence ID" value="MFC3834033.1"/>
    <property type="molecule type" value="Genomic_DNA"/>
</dbReference>
<feature type="chain" id="PRO_5047263824" description="SH3 domain-containing protein" evidence="1">
    <location>
        <begin position="19"/>
        <end position="180"/>
    </location>
</feature>
<feature type="signal peptide" evidence="1">
    <location>
        <begin position="1"/>
        <end position="18"/>
    </location>
</feature>
<dbReference type="RefSeq" id="WP_322472916.1">
    <property type="nucleotide sequence ID" value="NZ_JBHRZG010000016.1"/>
</dbReference>
<protein>
    <recommendedName>
        <fullName evidence="4">SH3 domain-containing protein</fullName>
    </recommendedName>
</protein>
<evidence type="ECO:0000256" key="1">
    <source>
        <dbReference type="SAM" id="SignalP"/>
    </source>
</evidence>
<accession>A0ABV7ZAD9</accession>
<proteinExistence type="predicted"/>
<evidence type="ECO:0000313" key="3">
    <source>
        <dbReference type="Proteomes" id="UP001595803"/>
    </source>
</evidence>
<dbReference type="Proteomes" id="UP001595803">
    <property type="component" value="Unassembled WGS sequence"/>
</dbReference>
<evidence type="ECO:0008006" key="4">
    <source>
        <dbReference type="Google" id="ProtNLM"/>
    </source>
</evidence>
<keyword evidence="3" id="KW-1185">Reference proteome</keyword>